<evidence type="ECO:0000313" key="2">
    <source>
        <dbReference type="Proteomes" id="UP000838756"/>
    </source>
</evidence>
<dbReference type="Proteomes" id="UP000838756">
    <property type="component" value="Unassembled WGS sequence"/>
</dbReference>
<dbReference type="EMBL" id="CAKXAJ010025576">
    <property type="protein sequence ID" value="CAH2241396.1"/>
    <property type="molecule type" value="Genomic_DNA"/>
</dbReference>
<gene>
    <name evidence="1" type="primary">jg15594</name>
    <name evidence="1" type="ORF">PAEG_LOCUS17834</name>
</gene>
<name>A0A8S4RUA0_9NEOP</name>
<proteinExistence type="predicted"/>
<dbReference type="AlphaFoldDB" id="A0A8S4RUA0"/>
<reference evidence="1" key="1">
    <citation type="submission" date="2022-03" db="EMBL/GenBank/DDBJ databases">
        <authorList>
            <person name="Lindestad O."/>
        </authorList>
    </citation>
    <scope>NUCLEOTIDE SEQUENCE</scope>
</reference>
<evidence type="ECO:0000313" key="1">
    <source>
        <dbReference type="EMBL" id="CAH2241396.1"/>
    </source>
</evidence>
<comment type="caution">
    <text evidence="1">The sequence shown here is derived from an EMBL/GenBank/DDBJ whole genome shotgun (WGS) entry which is preliminary data.</text>
</comment>
<protein>
    <submittedName>
        <fullName evidence="1">Jg15594 protein</fullName>
    </submittedName>
</protein>
<accession>A0A8S4RUA0</accession>
<sequence>MERVGVIKPQFGKVEGARFGQTGMDNKLRHLASRSRTRAAQTRRHTARANHLQDRIAKNVEHCRAVSVTLTRR</sequence>
<organism evidence="1 2">
    <name type="scientific">Pararge aegeria aegeria</name>
    <dbReference type="NCBI Taxonomy" id="348720"/>
    <lineage>
        <taxon>Eukaryota</taxon>
        <taxon>Metazoa</taxon>
        <taxon>Ecdysozoa</taxon>
        <taxon>Arthropoda</taxon>
        <taxon>Hexapoda</taxon>
        <taxon>Insecta</taxon>
        <taxon>Pterygota</taxon>
        <taxon>Neoptera</taxon>
        <taxon>Endopterygota</taxon>
        <taxon>Lepidoptera</taxon>
        <taxon>Glossata</taxon>
        <taxon>Ditrysia</taxon>
        <taxon>Papilionoidea</taxon>
        <taxon>Nymphalidae</taxon>
        <taxon>Satyrinae</taxon>
        <taxon>Satyrini</taxon>
        <taxon>Parargina</taxon>
        <taxon>Pararge</taxon>
    </lineage>
</organism>
<keyword evidence="2" id="KW-1185">Reference proteome</keyword>